<reference evidence="2" key="1">
    <citation type="submission" date="2023-06" db="EMBL/GenBank/DDBJ databases">
        <title>Genome-scale phylogeny and comparative genomics of the fungal order Sordariales.</title>
        <authorList>
            <consortium name="Lawrence Berkeley National Laboratory"/>
            <person name="Hensen N."/>
            <person name="Bonometti L."/>
            <person name="Westerberg I."/>
            <person name="Brannstrom I.O."/>
            <person name="Guillou S."/>
            <person name="Cros-Aarteil S."/>
            <person name="Calhoun S."/>
            <person name="Haridas S."/>
            <person name="Kuo A."/>
            <person name="Mondo S."/>
            <person name="Pangilinan J."/>
            <person name="Riley R."/>
            <person name="LaButti K."/>
            <person name="Andreopoulos B."/>
            <person name="Lipzen A."/>
            <person name="Chen C."/>
            <person name="Yanf M."/>
            <person name="Daum C."/>
            <person name="Ng V."/>
            <person name="Clum A."/>
            <person name="Steindorff A."/>
            <person name="Ohm R."/>
            <person name="Martin F."/>
            <person name="Silar P."/>
            <person name="Natvig D."/>
            <person name="Lalanne C."/>
            <person name="Gautier V."/>
            <person name="Ament-velasquez S.L."/>
            <person name="Kruys A."/>
            <person name="Hutchinson M.I."/>
            <person name="Powell A.J."/>
            <person name="Barry K."/>
            <person name="Miller A.N."/>
            <person name="Grigoriev I.V."/>
            <person name="Debuchy R."/>
            <person name="Gladieux P."/>
            <person name="Thoren M.H."/>
            <person name="Johannesson H."/>
        </authorList>
    </citation>
    <scope>NUCLEOTIDE SEQUENCE</scope>
    <source>
        <strain evidence="2">SMH3391-2</strain>
    </source>
</reference>
<evidence type="ECO:0000313" key="2">
    <source>
        <dbReference type="EMBL" id="KAK0636041.1"/>
    </source>
</evidence>
<dbReference type="EMBL" id="JAULSR010000001">
    <property type="protein sequence ID" value="KAK0636041.1"/>
    <property type="molecule type" value="Genomic_DNA"/>
</dbReference>
<accession>A0AA39XLZ2</accession>
<name>A0AA39XLZ2_9PEZI</name>
<evidence type="ECO:0000256" key="1">
    <source>
        <dbReference type="SAM" id="MobiDB-lite"/>
    </source>
</evidence>
<comment type="caution">
    <text evidence="2">The sequence shown here is derived from an EMBL/GenBank/DDBJ whole genome shotgun (WGS) entry which is preliminary data.</text>
</comment>
<dbReference type="Proteomes" id="UP001174934">
    <property type="component" value="Unassembled WGS sequence"/>
</dbReference>
<dbReference type="AlphaFoldDB" id="A0AA39XLZ2"/>
<dbReference type="Gene3D" id="2.60.120.260">
    <property type="entry name" value="Galactose-binding domain-like"/>
    <property type="match status" value="1"/>
</dbReference>
<gene>
    <name evidence="2" type="ORF">B0T17DRAFT_595609</name>
</gene>
<evidence type="ECO:0000313" key="3">
    <source>
        <dbReference type="Proteomes" id="UP001174934"/>
    </source>
</evidence>
<organism evidence="2 3">
    <name type="scientific">Bombardia bombarda</name>
    <dbReference type="NCBI Taxonomy" id="252184"/>
    <lineage>
        <taxon>Eukaryota</taxon>
        <taxon>Fungi</taxon>
        <taxon>Dikarya</taxon>
        <taxon>Ascomycota</taxon>
        <taxon>Pezizomycotina</taxon>
        <taxon>Sordariomycetes</taxon>
        <taxon>Sordariomycetidae</taxon>
        <taxon>Sordariales</taxon>
        <taxon>Lasiosphaeriaceae</taxon>
        <taxon>Bombardia</taxon>
    </lineage>
</organism>
<sequence length="305" mass="31067">MTLFALLKQGFLIHVGLLAVNAGATIHADNCYRALFPCSSSAALATASAFCATITAGGVTATNYPTRATAACGTTAARYLSACSAGPTCGLSTSTTTGLTNSTTTTSTTSDTTTSTTSDTTISTAISTTSTISTVSTTVASTTSTTPACPTAAPGNIIPNSDFECGLSPWTVEIPDSSASANITAPGNTGASAFEVSLHARPSTPVRGVSARIFSQPIAISPVAGYTLTFSTFFDKLDNGFIGVMVNNNPIYTVDATDKGAGAFKQNSITFFPSSVNIVLKFEFLFVSTIASGVDRIDSISLVQI</sequence>
<feature type="region of interest" description="Disordered" evidence="1">
    <location>
        <begin position="94"/>
        <end position="118"/>
    </location>
</feature>
<protein>
    <recommendedName>
        <fullName evidence="4">CBM-cenC domain-containing protein</fullName>
    </recommendedName>
</protein>
<evidence type="ECO:0008006" key="4">
    <source>
        <dbReference type="Google" id="ProtNLM"/>
    </source>
</evidence>
<proteinExistence type="predicted"/>
<keyword evidence="3" id="KW-1185">Reference proteome</keyword>